<accession>A0AAX2LG37</accession>
<proteinExistence type="predicted"/>
<name>A0AAX2LG37_STRSZ</name>
<organism evidence="1 2">
    <name type="scientific">Streptococcus equi subsp. zooepidemicus</name>
    <dbReference type="NCBI Taxonomy" id="40041"/>
    <lineage>
        <taxon>Bacteria</taxon>
        <taxon>Bacillati</taxon>
        <taxon>Bacillota</taxon>
        <taxon>Bacilli</taxon>
        <taxon>Lactobacillales</taxon>
        <taxon>Streptococcaceae</taxon>
        <taxon>Streptococcus</taxon>
    </lineage>
</organism>
<dbReference type="EMBL" id="UHHT01000001">
    <property type="protein sequence ID" value="SUO80813.1"/>
    <property type="molecule type" value="Genomic_DNA"/>
</dbReference>
<dbReference type="Proteomes" id="UP000255476">
    <property type="component" value="Unassembled WGS sequence"/>
</dbReference>
<dbReference type="AlphaFoldDB" id="A0AAX2LG37"/>
<evidence type="ECO:0000313" key="2">
    <source>
        <dbReference type="Proteomes" id="UP000255476"/>
    </source>
</evidence>
<sequence>MTKQIFYILAKRFTILVQSAIDALTFNHNIDIIADKTLKALLLTM</sequence>
<comment type="caution">
    <text evidence="1">The sequence shown here is derived from an EMBL/GenBank/DDBJ whole genome shotgun (WGS) entry which is preliminary data.</text>
</comment>
<gene>
    <name evidence="1" type="ORF">NCTC7023_00543</name>
</gene>
<reference evidence="1 2" key="1">
    <citation type="submission" date="2018-06" db="EMBL/GenBank/DDBJ databases">
        <authorList>
            <consortium name="Pathogen Informatics"/>
            <person name="Doyle S."/>
        </authorList>
    </citation>
    <scope>NUCLEOTIDE SEQUENCE [LARGE SCALE GENOMIC DNA]</scope>
    <source>
        <strain evidence="1 2">NCTC7023</strain>
    </source>
</reference>
<protein>
    <submittedName>
        <fullName evidence="1">Uncharacterized protein</fullName>
    </submittedName>
</protein>
<evidence type="ECO:0000313" key="1">
    <source>
        <dbReference type="EMBL" id="SUO80813.1"/>
    </source>
</evidence>